<keyword evidence="1" id="KW-0175">Coiled coil</keyword>
<evidence type="ECO:0000313" key="2">
    <source>
        <dbReference type="EMBL" id="OQE77668.1"/>
    </source>
</evidence>
<dbReference type="Proteomes" id="UP000191691">
    <property type="component" value="Unassembled WGS sequence"/>
</dbReference>
<dbReference type="InterPro" id="IPR046347">
    <property type="entry name" value="bZIP_sf"/>
</dbReference>
<organism evidence="2 3">
    <name type="scientific">Penicillium nalgiovense</name>
    <dbReference type="NCBI Taxonomy" id="60175"/>
    <lineage>
        <taxon>Eukaryota</taxon>
        <taxon>Fungi</taxon>
        <taxon>Dikarya</taxon>
        <taxon>Ascomycota</taxon>
        <taxon>Pezizomycotina</taxon>
        <taxon>Eurotiomycetes</taxon>
        <taxon>Eurotiomycetidae</taxon>
        <taxon>Eurotiales</taxon>
        <taxon>Aspergillaceae</taxon>
        <taxon>Penicillium</taxon>
    </lineage>
</organism>
<protein>
    <submittedName>
        <fullName evidence="2">Uncharacterized protein</fullName>
    </submittedName>
</protein>
<dbReference type="PANTHER" id="PTHR40618:SF1">
    <property type="entry name" value="B-ZIP TRANSCRIPTION FACTOR (EUROFUNG)"/>
    <property type="match status" value="1"/>
</dbReference>
<dbReference type="Gene3D" id="1.20.5.170">
    <property type="match status" value="1"/>
</dbReference>
<evidence type="ECO:0000256" key="1">
    <source>
        <dbReference type="SAM" id="Coils"/>
    </source>
</evidence>
<evidence type="ECO:0000313" key="3">
    <source>
        <dbReference type="Proteomes" id="UP000191691"/>
    </source>
</evidence>
<gene>
    <name evidence="2" type="ORF">PENNAL_c0059G04158</name>
</gene>
<dbReference type="STRING" id="60175.A0A1V6XRE8"/>
<sequence>MRNPSFDPLHLISFPDAVDYSPVSPEGLDVNLLGQNRHSYISKLNNCSSSWPVGSVDASCPCPVLTTQRYDDDLRNLHLALKLAIEDIIKRWWTDEEARFPLRMPLEPEEEDLLRWIDSNRDLLPPWNERQGSWRPDFLVEKNEAGMEVFRICEINARFCWNGYMHAAFGQDSLSAFNLGSRGLAHAVEGETILGGLLELFDSKLPLHLVKGEEHGIDIAMFIEFAQKRLGIKPRLITPDTLRLITDPSRSGKRGYKLCCLAEADAGETITTESGEIVEEIHQISLELHQREINTLDPEMKRQISLRCFNDMRTILLAHDKRMLGLVLEELKSLVFRNIITPKQAEWLERGLAHTTLPGSTALDEFIKNCKVLDVFQNDYLLKPIRGGKGAGILFGDEVDHSDWLALLESMRCPRLRPGTTLYVVQRKVHQPYYDVLLGSKAKSERCHMVREAQQAYRSRQQSQLSSLKARVEQLEDVLGQLSQTMHAFDNQVIRDGSQWSQPQLFRTVQLLRDDIVAHFKRADIHFQEFPQNKPSELSQFVNEQPHAQVTSEISTGRLQDHTSKSDFWRLFLGSSAGMIPSTNTQNLDNQSNDLVHIPMTPSIAEKHTIQYATTPFTQRLFRACAQSGHQFLSNPSYKDGDMWEFELLLQRLPRAEILDYFGRVINMEPCQPIIDARFPYISFGGAGTHLLPSGDAVPDSFALFRITNGVSHVPADEDWFDVHDIERYLFNQGIGVGDFPSSHLTISYPSSPGGPSNFRTPQGELPGSMMMVIDEYRLINSTPTLLFTIILCVK</sequence>
<reference evidence="3" key="1">
    <citation type="journal article" date="2017" name="Nat. Microbiol.">
        <title>Global analysis of biosynthetic gene clusters reveals vast potential of secondary metabolite production in Penicillium species.</title>
        <authorList>
            <person name="Nielsen J.C."/>
            <person name="Grijseels S."/>
            <person name="Prigent S."/>
            <person name="Ji B."/>
            <person name="Dainat J."/>
            <person name="Nielsen K.F."/>
            <person name="Frisvad J.C."/>
            <person name="Workman M."/>
            <person name="Nielsen J."/>
        </authorList>
    </citation>
    <scope>NUCLEOTIDE SEQUENCE [LARGE SCALE GENOMIC DNA]</scope>
    <source>
        <strain evidence="3">IBT 13039</strain>
    </source>
</reference>
<dbReference type="PANTHER" id="PTHR40618">
    <property type="entry name" value="B-ZIP TRANSCRIPTION FACTOR (EUROFUNG)-RELATED"/>
    <property type="match status" value="1"/>
</dbReference>
<proteinExistence type="predicted"/>
<dbReference type="EMBL" id="MOOB01000059">
    <property type="protein sequence ID" value="OQE77668.1"/>
    <property type="molecule type" value="Genomic_DNA"/>
</dbReference>
<comment type="caution">
    <text evidence="2">The sequence shown here is derived from an EMBL/GenBank/DDBJ whole genome shotgun (WGS) entry which is preliminary data.</text>
</comment>
<keyword evidence="3" id="KW-1185">Reference proteome</keyword>
<dbReference type="GO" id="GO:0003700">
    <property type="term" value="F:DNA-binding transcription factor activity"/>
    <property type="evidence" value="ECO:0007669"/>
    <property type="project" value="InterPro"/>
</dbReference>
<dbReference type="AlphaFoldDB" id="A0A1V6XRE8"/>
<dbReference type="SUPFAM" id="SSF57959">
    <property type="entry name" value="Leucine zipper domain"/>
    <property type="match status" value="1"/>
</dbReference>
<name>A0A1V6XRE8_PENNA</name>
<feature type="coiled-coil region" evidence="1">
    <location>
        <begin position="458"/>
        <end position="492"/>
    </location>
</feature>
<dbReference type="CDD" id="cd14688">
    <property type="entry name" value="bZIP_YAP"/>
    <property type="match status" value="1"/>
</dbReference>
<dbReference type="SUPFAM" id="SSF56059">
    <property type="entry name" value="Glutathione synthetase ATP-binding domain-like"/>
    <property type="match status" value="1"/>
</dbReference>
<accession>A0A1V6XRE8</accession>